<sequence length="108" mass="12558">MSAGIQRQPEGKGSAEWIQFRVVHRMHRSVSDAKAQLANRLVLHGKVFLSARLKQKALRKGRSYLHARLTDLSADSLSSCAIKPRIHWLKWCDLHFCRRGPQTREREW</sequence>
<evidence type="ECO:0000313" key="2">
    <source>
        <dbReference type="Proteomes" id="UP000297595"/>
    </source>
</evidence>
<organism evidence="1 2">
    <name type="scientific">Orbilia oligospora</name>
    <name type="common">Nematode-trapping fungus</name>
    <name type="synonym">Arthrobotrys oligospora</name>
    <dbReference type="NCBI Taxonomy" id="2813651"/>
    <lineage>
        <taxon>Eukaryota</taxon>
        <taxon>Fungi</taxon>
        <taxon>Dikarya</taxon>
        <taxon>Ascomycota</taxon>
        <taxon>Pezizomycotina</taxon>
        <taxon>Orbiliomycetes</taxon>
        <taxon>Orbiliales</taxon>
        <taxon>Orbiliaceae</taxon>
        <taxon>Orbilia</taxon>
    </lineage>
</organism>
<name>A0A7C8NWS7_ORBOL</name>
<gene>
    <name evidence="1" type="ORF">EYR41_009101</name>
</gene>
<comment type="caution">
    <text evidence="1">The sequence shown here is derived from an EMBL/GenBank/DDBJ whole genome shotgun (WGS) entry which is preliminary data.</text>
</comment>
<dbReference type="AlphaFoldDB" id="A0A7C8NWS7"/>
<reference evidence="1 2" key="1">
    <citation type="submission" date="2019-03" db="EMBL/GenBank/DDBJ databases">
        <title>Nematode-trapping fungi genome.</title>
        <authorList>
            <person name="Vidal-Diez De Ulzurrun G."/>
        </authorList>
    </citation>
    <scope>NUCLEOTIDE SEQUENCE [LARGE SCALE GENOMIC DNA]</scope>
    <source>
        <strain evidence="1 2">TWF154</strain>
    </source>
</reference>
<dbReference type="EMBL" id="SOZJ01000006">
    <property type="protein sequence ID" value="TGJ65102.1"/>
    <property type="molecule type" value="Genomic_DNA"/>
</dbReference>
<protein>
    <submittedName>
        <fullName evidence="1">Uncharacterized protein</fullName>
    </submittedName>
</protein>
<proteinExistence type="predicted"/>
<accession>A0A7C8NWS7</accession>
<evidence type="ECO:0000313" key="1">
    <source>
        <dbReference type="EMBL" id="TGJ65102.1"/>
    </source>
</evidence>
<dbReference type="Proteomes" id="UP000297595">
    <property type="component" value="Unassembled WGS sequence"/>
</dbReference>